<gene>
    <name evidence="1" type="ORF">K7X08_007833</name>
</gene>
<evidence type="ECO:0000313" key="1">
    <source>
        <dbReference type="EMBL" id="KAJ8565257.1"/>
    </source>
</evidence>
<reference evidence="2" key="1">
    <citation type="journal article" date="2023" name="Proc. Natl. Acad. Sci. U.S.A.">
        <title>Genomic and structural basis for evolution of tropane alkaloid biosynthesis.</title>
        <authorList>
            <person name="Wanga Y.-J."/>
            <person name="Taina T."/>
            <person name="Yua J.-Y."/>
            <person name="Lia J."/>
            <person name="Xua B."/>
            <person name="Chenc J."/>
            <person name="D'Auriad J.C."/>
            <person name="Huanga J.-P."/>
            <person name="Huanga S.-X."/>
        </authorList>
    </citation>
    <scope>NUCLEOTIDE SEQUENCE [LARGE SCALE GENOMIC DNA]</scope>
    <source>
        <strain evidence="2">cv. KIB-2019</strain>
    </source>
</reference>
<dbReference type="AlphaFoldDB" id="A0A9Q1MP83"/>
<dbReference type="EMBL" id="JAJAGQ010000004">
    <property type="protein sequence ID" value="KAJ8565257.1"/>
    <property type="molecule type" value="Genomic_DNA"/>
</dbReference>
<name>A0A9Q1MP83_9SOLA</name>
<organism evidence="1 2">
    <name type="scientific">Anisodus acutangulus</name>
    <dbReference type="NCBI Taxonomy" id="402998"/>
    <lineage>
        <taxon>Eukaryota</taxon>
        <taxon>Viridiplantae</taxon>
        <taxon>Streptophyta</taxon>
        <taxon>Embryophyta</taxon>
        <taxon>Tracheophyta</taxon>
        <taxon>Spermatophyta</taxon>
        <taxon>Magnoliopsida</taxon>
        <taxon>eudicotyledons</taxon>
        <taxon>Gunneridae</taxon>
        <taxon>Pentapetalae</taxon>
        <taxon>asterids</taxon>
        <taxon>lamiids</taxon>
        <taxon>Solanales</taxon>
        <taxon>Solanaceae</taxon>
        <taxon>Solanoideae</taxon>
        <taxon>Hyoscyameae</taxon>
        <taxon>Anisodus</taxon>
    </lineage>
</organism>
<evidence type="ECO:0000313" key="2">
    <source>
        <dbReference type="Proteomes" id="UP001152561"/>
    </source>
</evidence>
<comment type="caution">
    <text evidence="1">The sequence shown here is derived from an EMBL/GenBank/DDBJ whole genome shotgun (WGS) entry which is preliminary data.</text>
</comment>
<keyword evidence="2" id="KW-1185">Reference proteome</keyword>
<proteinExistence type="predicted"/>
<accession>A0A9Q1MP83</accession>
<sequence>MYFLIHSRYLRSLYQKQFGMIEQCPLIYVLLKDSEPFTFPDAEDDDISERYRKVKEDCHYQPKNLMKLFLRPNVTCLRRRGKEIQGEITLWPSAVKTLYLDIILNV</sequence>
<dbReference type="Proteomes" id="UP001152561">
    <property type="component" value="Unassembled WGS sequence"/>
</dbReference>
<protein>
    <submittedName>
        <fullName evidence="1">Uncharacterized protein</fullName>
    </submittedName>
</protein>
<dbReference type="OrthoDB" id="10610443at2759"/>